<proteinExistence type="inferred from homology"/>
<evidence type="ECO:0000313" key="17">
    <source>
        <dbReference type="Proteomes" id="UP000189137"/>
    </source>
</evidence>
<comment type="caution">
    <text evidence="16">The sequence shown here is derived from an EMBL/GenBank/DDBJ whole genome shotgun (WGS) entry which is preliminary data.</text>
</comment>
<dbReference type="PRINTS" id="PR01183">
    <property type="entry name" value="RIBORDTASEM1"/>
</dbReference>
<feature type="domain" description="Ribonucleotide reductase large subunit C-terminal" evidence="14">
    <location>
        <begin position="70"/>
        <end position="545"/>
    </location>
</feature>
<name>A0A9X8RLI4_CLODI</name>
<keyword evidence="8 13" id="KW-0560">Oxidoreductase</keyword>
<comment type="function">
    <text evidence="11 13">Catalyzes the reduction of ribonucleotides to deoxyribonucleotides. May function to provide a pool of deoxyribonucleotide precursors for DNA repair during oxygen limitation and/or for immediate growth after restoration of oxygen.</text>
</comment>
<gene>
    <name evidence="16" type="primary">nrdE2_2</name>
    <name evidence="16" type="ORF">SAMEA3375112_03312</name>
</gene>
<evidence type="ECO:0000256" key="7">
    <source>
        <dbReference type="ARBA" id="ARBA00022741"/>
    </source>
</evidence>
<keyword evidence="9" id="KW-1015">Disulfide bond</keyword>
<evidence type="ECO:0000256" key="12">
    <source>
        <dbReference type="ARBA" id="ARBA00047754"/>
    </source>
</evidence>
<dbReference type="Gene3D" id="3.20.70.20">
    <property type="match status" value="1"/>
</dbReference>
<protein>
    <recommendedName>
        <fullName evidence="4 13">Vitamin B12-dependent ribonucleotide reductase</fullName>
        <ecNumber evidence="3 13">1.17.4.1</ecNumber>
    </recommendedName>
</protein>
<evidence type="ECO:0000256" key="5">
    <source>
        <dbReference type="ARBA" id="ARBA00022628"/>
    </source>
</evidence>
<dbReference type="PANTHER" id="PTHR43371">
    <property type="entry name" value="VITAMIN B12-DEPENDENT RIBONUCLEOTIDE REDUCTASE"/>
    <property type="match status" value="1"/>
</dbReference>
<dbReference type="GO" id="GO:0071897">
    <property type="term" value="P:DNA biosynthetic process"/>
    <property type="evidence" value="ECO:0007669"/>
    <property type="project" value="UniProtKB-KW"/>
</dbReference>
<sequence>MIGWEMNEMQNAIWNNKYRNNNETFDEWLNRVSNGDKEVKRLIQEKKFLFGGRILANRGLQNDGRKITYSNCYVLATGDSIEDIYQTCSDTARTFSYGGGVGIDISKLRPRGAKVNNSAKSTTGAVSFMDTYSLVAETIGQSGRRAALMISLDINHPDIEEFIDIKTDLNKITKANISVRITDEFMQKATGIDSNPMYKCSFTREETGEIIVKEINAKELFNKLCENNWNYAEPGILFWDKINNYNLLSEDDEFEYAGVNPCAEEPLPAGGSCLLGSFNLSEYVKEDKTFNYNDFRKDIKIVVKAMNDVLDEGLPLHPLKIQRDTVRDYRQIGIGVMGIADMLIKMNVRYGSEMAIELCNVIGKCLADETLKQSALLSKKYGTYPKYKECILKSEFIQENASHETLGLIERYGLRNSQLLTIAPTGSISTMLGISGGIEPIFAFSYTRKTESLHDKEKYYKVYTPIVKKYMRENNIEDENTLPDYFVTATMLTPKERILMQSAFQKHIDASISSTVNLPNEATIEQVKELYSLAWINGLKGLTIYRAGCKREGVLTTNTIKNTQELKRGDWKPVSNDAVLYKKKLHIGCGKLVLFISYSEKEKSIQELYVKKAGSGGCEKLLEATTISMSGILRLGGTLDNIEKALEGVNTCPSFASSRAKGNILDKGNHCGIAILNAIKDFLKEKQGEKIEEYKESEPKCPECGLEIQMMEGCMTCPNCGWSKCN</sequence>
<organism evidence="16 17">
    <name type="scientific">Clostridioides difficile</name>
    <name type="common">Peptoclostridium difficile</name>
    <dbReference type="NCBI Taxonomy" id="1496"/>
    <lineage>
        <taxon>Bacteria</taxon>
        <taxon>Bacillati</taxon>
        <taxon>Bacillota</taxon>
        <taxon>Clostridia</taxon>
        <taxon>Peptostreptococcales</taxon>
        <taxon>Peptostreptococcaceae</taxon>
        <taxon>Clostridioides</taxon>
    </lineage>
</organism>
<dbReference type="InterPro" id="IPR050862">
    <property type="entry name" value="RdRp_reductase_class-2"/>
</dbReference>
<evidence type="ECO:0000256" key="10">
    <source>
        <dbReference type="ARBA" id="ARBA00023285"/>
    </source>
</evidence>
<dbReference type="EMBL" id="FUPS01000014">
    <property type="protein sequence ID" value="SJS97858.1"/>
    <property type="molecule type" value="Genomic_DNA"/>
</dbReference>
<evidence type="ECO:0000256" key="1">
    <source>
        <dbReference type="ARBA" id="ARBA00001922"/>
    </source>
</evidence>
<dbReference type="NCBIfam" id="TIGR02504">
    <property type="entry name" value="NrdJ_Z"/>
    <property type="match status" value="1"/>
</dbReference>
<dbReference type="Proteomes" id="UP000189137">
    <property type="component" value="Unassembled WGS sequence"/>
</dbReference>
<reference evidence="16 17" key="1">
    <citation type="submission" date="2017-02" db="EMBL/GenBank/DDBJ databases">
        <authorList>
            <consortium name="Pathogen Informatics"/>
        </authorList>
    </citation>
    <scope>NUCLEOTIDE SEQUENCE [LARGE SCALE GENOMIC DNA]</scope>
    <source>
        <strain evidence="16 17">VRECD0157</strain>
    </source>
</reference>
<comment type="cofactor">
    <cofactor evidence="1 13">
        <name>adenosylcob(III)alamin</name>
        <dbReference type="ChEBI" id="CHEBI:18408"/>
    </cofactor>
</comment>
<evidence type="ECO:0000256" key="11">
    <source>
        <dbReference type="ARBA" id="ARBA00025437"/>
    </source>
</evidence>
<evidence type="ECO:0000256" key="6">
    <source>
        <dbReference type="ARBA" id="ARBA00022634"/>
    </source>
</evidence>
<comment type="similarity">
    <text evidence="2 13">Belongs to the ribonucleoside diphosphate reductase class-2 family.</text>
</comment>
<keyword evidence="7 13" id="KW-0547">Nucleotide-binding</keyword>
<dbReference type="GO" id="GO:0004748">
    <property type="term" value="F:ribonucleoside-diphosphate reductase activity, thioredoxin disulfide as acceptor"/>
    <property type="evidence" value="ECO:0007669"/>
    <property type="project" value="UniProtKB-EC"/>
</dbReference>
<dbReference type="AlphaFoldDB" id="A0A9X8RLI4"/>
<dbReference type="SUPFAM" id="SSF51998">
    <property type="entry name" value="PFL-like glycyl radical enzymes"/>
    <property type="match status" value="1"/>
</dbReference>
<dbReference type="InterPro" id="IPR024434">
    <property type="entry name" value="TSCPD_dom"/>
</dbReference>
<dbReference type="InterPro" id="IPR000788">
    <property type="entry name" value="RNR_lg_C"/>
</dbReference>
<evidence type="ECO:0000256" key="8">
    <source>
        <dbReference type="ARBA" id="ARBA00023002"/>
    </source>
</evidence>
<dbReference type="GO" id="GO:0000166">
    <property type="term" value="F:nucleotide binding"/>
    <property type="evidence" value="ECO:0007669"/>
    <property type="project" value="UniProtKB-KW"/>
</dbReference>
<accession>A0A9X8RLI4</accession>
<evidence type="ECO:0000313" key="16">
    <source>
        <dbReference type="EMBL" id="SJS97858.1"/>
    </source>
</evidence>
<keyword evidence="10 13" id="KW-0170">Cobalt</keyword>
<dbReference type="InterPro" id="IPR013344">
    <property type="entry name" value="RNR_NrdJ/NrdZ"/>
</dbReference>
<keyword evidence="5 13" id="KW-0846">Cobalamin</keyword>
<keyword evidence="6 13" id="KW-0237">DNA synthesis</keyword>
<dbReference type="RefSeq" id="WP_021402148.1">
    <property type="nucleotide sequence ID" value="NZ_CP149699.1"/>
</dbReference>
<evidence type="ECO:0000259" key="14">
    <source>
        <dbReference type="Pfam" id="PF02867"/>
    </source>
</evidence>
<evidence type="ECO:0000256" key="3">
    <source>
        <dbReference type="ARBA" id="ARBA00012274"/>
    </source>
</evidence>
<comment type="catalytic activity">
    <reaction evidence="12 13">
        <text>a 2'-deoxyribonucleoside 5'-diphosphate + [thioredoxin]-disulfide + H2O = a ribonucleoside 5'-diphosphate + [thioredoxin]-dithiol</text>
        <dbReference type="Rhea" id="RHEA:23252"/>
        <dbReference type="Rhea" id="RHEA-COMP:10698"/>
        <dbReference type="Rhea" id="RHEA-COMP:10700"/>
        <dbReference type="ChEBI" id="CHEBI:15377"/>
        <dbReference type="ChEBI" id="CHEBI:29950"/>
        <dbReference type="ChEBI" id="CHEBI:50058"/>
        <dbReference type="ChEBI" id="CHEBI:57930"/>
        <dbReference type="ChEBI" id="CHEBI:73316"/>
        <dbReference type="EC" id="1.17.4.1"/>
    </reaction>
</comment>
<dbReference type="PANTHER" id="PTHR43371:SF1">
    <property type="entry name" value="RIBONUCLEOSIDE-DIPHOSPHATE REDUCTASE"/>
    <property type="match status" value="1"/>
</dbReference>
<evidence type="ECO:0000256" key="4">
    <source>
        <dbReference type="ARBA" id="ARBA00014409"/>
    </source>
</evidence>
<dbReference type="GO" id="GO:0031419">
    <property type="term" value="F:cobalamin binding"/>
    <property type="evidence" value="ECO:0007669"/>
    <property type="project" value="UniProtKB-KW"/>
</dbReference>
<evidence type="ECO:0000256" key="2">
    <source>
        <dbReference type="ARBA" id="ARBA00007405"/>
    </source>
</evidence>
<dbReference type="Pfam" id="PF12637">
    <property type="entry name" value="TSCPD"/>
    <property type="match status" value="1"/>
</dbReference>
<dbReference type="EC" id="1.17.4.1" evidence="3 13"/>
<dbReference type="CDD" id="cd02888">
    <property type="entry name" value="RNR_II_dimer"/>
    <property type="match status" value="1"/>
</dbReference>
<feature type="domain" description="TSCPD" evidence="15">
    <location>
        <begin position="579"/>
        <end position="682"/>
    </location>
</feature>
<evidence type="ECO:0000256" key="9">
    <source>
        <dbReference type="ARBA" id="ARBA00023157"/>
    </source>
</evidence>
<evidence type="ECO:0000256" key="13">
    <source>
        <dbReference type="RuleBase" id="RU364064"/>
    </source>
</evidence>
<dbReference type="Pfam" id="PF02867">
    <property type="entry name" value="Ribonuc_red_lgC"/>
    <property type="match status" value="1"/>
</dbReference>
<evidence type="ECO:0000259" key="15">
    <source>
        <dbReference type="Pfam" id="PF12637"/>
    </source>
</evidence>